<evidence type="ECO:0000313" key="3">
    <source>
        <dbReference type="Proteomes" id="UP000053890"/>
    </source>
</evidence>
<name>A0A194S8W4_RHOGW</name>
<dbReference type="InterPro" id="IPR007720">
    <property type="entry name" value="PigQ/GPI1"/>
</dbReference>
<keyword evidence="1" id="KW-0472">Membrane</keyword>
<keyword evidence="1" id="KW-0812">Transmembrane</keyword>
<evidence type="ECO:0000256" key="1">
    <source>
        <dbReference type="SAM" id="Phobius"/>
    </source>
</evidence>
<gene>
    <name evidence="2" type="ORF">RHOBADRAFT_52865</name>
</gene>
<keyword evidence="3" id="KW-1185">Reference proteome</keyword>
<reference evidence="2 3" key="1">
    <citation type="journal article" date="2015" name="Front. Microbiol.">
        <title>Genome sequence of the plant growth promoting endophytic yeast Rhodotorula graminis WP1.</title>
        <authorList>
            <person name="Firrincieli A."/>
            <person name="Otillar R."/>
            <person name="Salamov A."/>
            <person name="Schmutz J."/>
            <person name="Khan Z."/>
            <person name="Redman R.S."/>
            <person name="Fleck N.D."/>
            <person name="Lindquist E."/>
            <person name="Grigoriev I.V."/>
            <person name="Doty S.L."/>
        </authorList>
    </citation>
    <scope>NUCLEOTIDE SEQUENCE [LARGE SCALE GENOMIC DNA]</scope>
    <source>
        <strain evidence="2 3">WP1</strain>
    </source>
</reference>
<feature type="transmembrane region" description="Helical" evidence="1">
    <location>
        <begin position="203"/>
        <end position="224"/>
    </location>
</feature>
<protein>
    <submittedName>
        <fullName evidence="2">Uncharacterized protein</fullName>
    </submittedName>
</protein>
<dbReference type="GO" id="GO:0006506">
    <property type="term" value="P:GPI anchor biosynthetic process"/>
    <property type="evidence" value="ECO:0007669"/>
    <property type="project" value="InterPro"/>
</dbReference>
<dbReference type="GeneID" id="28976993"/>
<dbReference type="GO" id="GO:0016020">
    <property type="term" value="C:membrane"/>
    <property type="evidence" value="ECO:0007669"/>
    <property type="project" value="InterPro"/>
</dbReference>
<feature type="transmembrane region" description="Helical" evidence="1">
    <location>
        <begin position="370"/>
        <end position="391"/>
    </location>
</feature>
<dbReference type="RefSeq" id="XP_018271895.1">
    <property type="nucleotide sequence ID" value="XM_018416545.1"/>
</dbReference>
<dbReference type="Pfam" id="PF05024">
    <property type="entry name" value="Gpi1"/>
    <property type="match status" value="1"/>
</dbReference>
<dbReference type="Proteomes" id="UP000053890">
    <property type="component" value="Unassembled WGS sequence"/>
</dbReference>
<dbReference type="STRING" id="578459.A0A194S8W4"/>
<organism evidence="2 3">
    <name type="scientific">Rhodotorula graminis (strain WP1)</name>
    <dbReference type="NCBI Taxonomy" id="578459"/>
    <lineage>
        <taxon>Eukaryota</taxon>
        <taxon>Fungi</taxon>
        <taxon>Dikarya</taxon>
        <taxon>Basidiomycota</taxon>
        <taxon>Pucciniomycotina</taxon>
        <taxon>Microbotryomycetes</taxon>
        <taxon>Sporidiobolales</taxon>
        <taxon>Sporidiobolaceae</taxon>
        <taxon>Rhodotorula</taxon>
    </lineage>
</organism>
<evidence type="ECO:0000313" key="2">
    <source>
        <dbReference type="EMBL" id="KPV75846.1"/>
    </source>
</evidence>
<keyword evidence="1" id="KW-1133">Transmembrane helix</keyword>
<dbReference type="EMBL" id="KQ474077">
    <property type="protein sequence ID" value="KPV75846.1"/>
    <property type="molecule type" value="Genomic_DNA"/>
</dbReference>
<dbReference type="PANTHER" id="PTHR21329:SF3">
    <property type="entry name" value="PHOSPHATIDYLINOSITOL N-ACETYLGLUCOSAMINYLTRANSFERASE SUBUNIT Q"/>
    <property type="match status" value="1"/>
</dbReference>
<dbReference type="PANTHER" id="PTHR21329">
    <property type="entry name" value="PHOSPHATIDYLINOSITOL N-ACETYLGLUCOSAMINYLTRANSFERASE SUBUNIT Q-RELATED"/>
    <property type="match status" value="1"/>
</dbReference>
<dbReference type="AlphaFoldDB" id="A0A194S8W4"/>
<feature type="transmembrane region" description="Helical" evidence="1">
    <location>
        <begin position="451"/>
        <end position="476"/>
    </location>
</feature>
<dbReference type="GO" id="GO:0005783">
    <property type="term" value="C:endoplasmic reticulum"/>
    <property type="evidence" value="ECO:0007669"/>
    <property type="project" value="TreeGrafter"/>
</dbReference>
<proteinExistence type="predicted"/>
<feature type="transmembrane region" description="Helical" evidence="1">
    <location>
        <begin position="403"/>
        <end position="430"/>
    </location>
</feature>
<feature type="transmembrane region" description="Helical" evidence="1">
    <location>
        <begin position="482"/>
        <end position="507"/>
    </location>
</feature>
<feature type="transmembrane region" description="Helical" evidence="1">
    <location>
        <begin position="280"/>
        <end position="304"/>
    </location>
</feature>
<sequence length="593" mass="63611">MATASTASSRLHLFLPDSALDPVPRSTATIDPHAAAPRVYGWGTRTGSALVVVGVVRAVSVQEAAQLVAERCAGRTADEHSVEVLVELDVGEDGQGLAGVVFLDGQRRPSSSSAGDAQAPLVILYAPLKQLELLSLEPLRLGFQPRLDEVKDTPTARTRSTSAAGEGLAGAVAVINGSRLVLHERSRPSPSRAKPLLDSARRIGLVFSSIIHAILSLVLATLAVRVPFLGSIAQLSCFGRQLDTRVSQALSLVPTFSSFHRDLYTPTTAEARHVAAHASYIHFFNLLWLLANDFIVGVALATYVRDNAVPIRHLVSDLVEVHVSAYLRDLLDWLNSWPMGVKLNSEVAGLVCRAFVFLTRVWEGAVLKPVLLHLPVGLIGCAGFLGASSLLALSTDLVSVLTLPFFVCYVAATLVYRWSLRSLGALFNVFRGRKSNPLRNRVEPASYDVDALLLGTLLFVTLSFIFPTLVAFYAAFASSRLLILGVETVLLMGVDGLNSFPLFALLLRIKAPGRLPGGIRLDPCSDKRHFSAPHFHLESHTSPQNQPLSFGSVLSSLSHVVTPLSPSTAVSLLARLCTGRVVWSSSSSAPPAE</sequence>
<dbReference type="OrthoDB" id="70250at2759"/>
<accession>A0A194S8W4</accession>